<evidence type="ECO:0000313" key="3">
    <source>
        <dbReference type="Proteomes" id="UP001139408"/>
    </source>
</evidence>
<dbReference type="RefSeq" id="WP_188925841.1">
    <property type="nucleotide sequence ID" value="NZ_BMQI01000032.1"/>
</dbReference>
<evidence type="ECO:0000256" key="1">
    <source>
        <dbReference type="SAM" id="Phobius"/>
    </source>
</evidence>
<dbReference type="EMBL" id="JAKILJ010000035">
    <property type="protein sequence ID" value="MCL1106509.1"/>
    <property type="molecule type" value="Genomic_DNA"/>
</dbReference>
<feature type="transmembrane region" description="Helical" evidence="1">
    <location>
        <begin position="71"/>
        <end position="92"/>
    </location>
</feature>
<sequence length="153" mass="17203">MTQEIPQPDNAPDAVKPHLPKRLIALMLFYVIASVTGLMLAQSMSELSAMLCILTLMLVLGVVGRQKAALYLLRTYSLLQLVLYSMMPIIMYDPENLDTGPTTMDFGLFQSVVPEWLIYSVFIALGMLQVWISFNGKVKAWFKPRVNFNIIAS</sequence>
<proteinExistence type="predicted"/>
<feature type="transmembrane region" description="Helical" evidence="1">
    <location>
        <begin position="47"/>
        <end position="64"/>
    </location>
</feature>
<name>A0A9X2CBE4_9GAMM</name>
<gene>
    <name evidence="2" type="ORF">L2749_14795</name>
</gene>
<protein>
    <submittedName>
        <fullName evidence="2">Uncharacterized protein</fullName>
    </submittedName>
</protein>
<keyword evidence="1" id="KW-0812">Transmembrane</keyword>
<accession>A0A9X2CBE4</accession>
<keyword evidence="1" id="KW-1133">Transmembrane helix</keyword>
<reference evidence="2" key="1">
    <citation type="submission" date="2022-01" db="EMBL/GenBank/DDBJ databases">
        <title>Whole genome-based taxonomy of the Shewanellaceae.</title>
        <authorList>
            <person name="Martin-Rodriguez A.J."/>
        </authorList>
    </citation>
    <scope>NUCLEOTIDE SEQUENCE</scope>
    <source>
        <strain evidence="2">DSM 23803</strain>
    </source>
</reference>
<dbReference type="Proteomes" id="UP001139408">
    <property type="component" value="Unassembled WGS sequence"/>
</dbReference>
<comment type="caution">
    <text evidence="2">The sequence shown here is derived from an EMBL/GenBank/DDBJ whole genome shotgun (WGS) entry which is preliminary data.</text>
</comment>
<organism evidence="2 3">
    <name type="scientific">Shewanella algicola</name>
    <dbReference type="NCBI Taxonomy" id="640633"/>
    <lineage>
        <taxon>Bacteria</taxon>
        <taxon>Pseudomonadati</taxon>
        <taxon>Pseudomonadota</taxon>
        <taxon>Gammaproteobacteria</taxon>
        <taxon>Alteromonadales</taxon>
        <taxon>Shewanellaceae</taxon>
        <taxon>Shewanella</taxon>
    </lineage>
</organism>
<evidence type="ECO:0000313" key="2">
    <source>
        <dbReference type="EMBL" id="MCL1106509.1"/>
    </source>
</evidence>
<keyword evidence="3" id="KW-1185">Reference proteome</keyword>
<feature type="transmembrane region" description="Helical" evidence="1">
    <location>
        <begin position="23"/>
        <end position="41"/>
    </location>
</feature>
<keyword evidence="1" id="KW-0472">Membrane</keyword>
<dbReference type="AlphaFoldDB" id="A0A9X2CBE4"/>
<feature type="transmembrane region" description="Helical" evidence="1">
    <location>
        <begin position="116"/>
        <end position="134"/>
    </location>
</feature>